<dbReference type="InterPro" id="IPR012944">
    <property type="entry name" value="SusD_RagB_dom"/>
</dbReference>
<dbReference type="InterPro" id="IPR011990">
    <property type="entry name" value="TPR-like_helical_dom_sf"/>
</dbReference>
<evidence type="ECO:0000256" key="2">
    <source>
        <dbReference type="ARBA" id="ARBA00006275"/>
    </source>
</evidence>
<keyword evidence="10" id="KW-1185">Reference proteome</keyword>
<protein>
    <submittedName>
        <fullName evidence="9">RagB/SusD domain-containing protein</fullName>
    </submittedName>
</protein>
<dbReference type="OrthoDB" id="5694214at2"/>
<keyword evidence="3 6" id="KW-0732">Signal</keyword>
<feature type="signal peptide" evidence="6">
    <location>
        <begin position="1"/>
        <end position="22"/>
    </location>
</feature>
<feature type="chain" id="PRO_5003558356" evidence="6">
    <location>
        <begin position="23"/>
        <end position="567"/>
    </location>
</feature>
<evidence type="ECO:0000313" key="10">
    <source>
        <dbReference type="Proteomes" id="UP000002774"/>
    </source>
</evidence>
<dbReference type="AlphaFoldDB" id="H1YA31"/>
<proteinExistence type="inferred from homology"/>
<evidence type="ECO:0000256" key="1">
    <source>
        <dbReference type="ARBA" id="ARBA00004442"/>
    </source>
</evidence>
<keyword evidence="5" id="KW-0998">Cell outer membrane</keyword>
<sequence length="567" mass="63458">MKYLKNKMLWLLALTMVSCTFGCKKYLEENNLGGQTAETYYVTAPGFEDLVKSNYPNLRYLFNNNTLYNMGTDIFSSYAVTDVQPLNLYNSSLNSSISDVDTYWKQLYYAIGTTNITLYWATQVKGMDATLLNTRIGEAKALRAYYYYMLAETFGDVPLVLEKSVTASVAFSRTPEQQVYTQIIKDLTEAAAALPVTTTDQGRVTKGFAQHLLAKVYLTRGYKSYGAGVNDFTQAATLAESLITTGPYTLRPVFSSLFDPTVANFQINSEVIFSVQYSTNAATNPVYYLGKVQTTAITGNNLHQNFLWETNPLAAIGRSALYNKAIVTNAVPDPYFFTLFDKTRDSRYQATVWNTLLAQAAGTVNGRTFAVGDTVIYYPDVAFTTAQKAAKKYFVFNPDEYRSSPFSGLTRTYPEFKKFRELNLAYADNGGTRDTYVFRLAETYLIAAEAYLQAGNLAKALPFYNAVRTRAAKTGINPVSGIAYTTEMQVTTLTLDNILDERARELVGEELRWFELKRTGKLIARTLTYNDEAKAANTIKSFHLLRPIPQSQIDLNRGAAFPQNPGY</sequence>
<keyword evidence="4" id="KW-0472">Membrane</keyword>
<dbReference type="Proteomes" id="UP000002774">
    <property type="component" value="Chromosome"/>
</dbReference>
<dbReference type="PROSITE" id="PS51257">
    <property type="entry name" value="PROKAR_LIPOPROTEIN"/>
    <property type="match status" value="1"/>
</dbReference>
<reference evidence="9" key="1">
    <citation type="submission" date="2011-09" db="EMBL/GenBank/DDBJ databases">
        <title>The permanent draft genome of Mucilaginibacter paludis DSM 18603.</title>
        <authorList>
            <consortium name="US DOE Joint Genome Institute (JGI-PGF)"/>
            <person name="Lucas S."/>
            <person name="Han J."/>
            <person name="Lapidus A."/>
            <person name="Bruce D."/>
            <person name="Goodwin L."/>
            <person name="Pitluck S."/>
            <person name="Peters L."/>
            <person name="Kyrpides N."/>
            <person name="Mavromatis K."/>
            <person name="Ivanova N."/>
            <person name="Mikhailova N."/>
            <person name="Held B."/>
            <person name="Detter J.C."/>
            <person name="Tapia R."/>
            <person name="Han C."/>
            <person name="Land M."/>
            <person name="Hauser L."/>
            <person name="Markowitz V."/>
            <person name="Cheng J.-F."/>
            <person name="Hugenholtz P."/>
            <person name="Woyke T."/>
            <person name="Wu D."/>
            <person name="Tindall B."/>
            <person name="Brambilla E."/>
            <person name="Klenk H.-P."/>
            <person name="Eisen J.A."/>
        </authorList>
    </citation>
    <scope>NUCLEOTIDE SEQUENCE [LARGE SCALE GENOMIC DNA]</scope>
    <source>
        <strain evidence="9">DSM 18603</strain>
    </source>
</reference>
<dbReference type="RefSeq" id="WP_008504638.1">
    <property type="nucleotide sequence ID" value="NZ_CM001403.1"/>
</dbReference>
<evidence type="ECO:0000313" key="9">
    <source>
        <dbReference type="EMBL" id="EHQ25015.1"/>
    </source>
</evidence>
<accession>H1YA31</accession>
<dbReference type="SUPFAM" id="SSF48452">
    <property type="entry name" value="TPR-like"/>
    <property type="match status" value="1"/>
</dbReference>
<dbReference type="HOGENOM" id="CLU_015553_1_4_10"/>
<evidence type="ECO:0000256" key="3">
    <source>
        <dbReference type="ARBA" id="ARBA00022729"/>
    </source>
</evidence>
<dbReference type="Pfam" id="PF07980">
    <property type="entry name" value="SusD_RagB"/>
    <property type="match status" value="1"/>
</dbReference>
<evidence type="ECO:0000259" key="7">
    <source>
        <dbReference type="Pfam" id="PF07980"/>
    </source>
</evidence>
<comment type="similarity">
    <text evidence="2">Belongs to the SusD family.</text>
</comment>
<comment type="subcellular location">
    <subcellularLocation>
        <location evidence="1">Cell outer membrane</location>
    </subcellularLocation>
</comment>
<dbReference type="InterPro" id="IPR033985">
    <property type="entry name" value="SusD-like_N"/>
</dbReference>
<evidence type="ECO:0000256" key="4">
    <source>
        <dbReference type="ARBA" id="ARBA00023136"/>
    </source>
</evidence>
<dbReference type="Pfam" id="PF14322">
    <property type="entry name" value="SusD-like_3"/>
    <property type="match status" value="1"/>
</dbReference>
<feature type="domain" description="SusD-like N-terminal" evidence="8">
    <location>
        <begin position="70"/>
        <end position="218"/>
    </location>
</feature>
<dbReference type="EMBL" id="CM001403">
    <property type="protein sequence ID" value="EHQ25015.1"/>
    <property type="molecule type" value="Genomic_DNA"/>
</dbReference>
<gene>
    <name evidence="9" type="ORF">Mucpa_0834</name>
</gene>
<dbReference type="STRING" id="714943.Mucpa_0834"/>
<dbReference type="eggNOG" id="COG0436">
    <property type="taxonomic scope" value="Bacteria"/>
</dbReference>
<dbReference type="CDD" id="cd08977">
    <property type="entry name" value="SusD"/>
    <property type="match status" value="1"/>
</dbReference>
<feature type="domain" description="RagB/SusD" evidence="7">
    <location>
        <begin position="327"/>
        <end position="567"/>
    </location>
</feature>
<dbReference type="GO" id="GO:0009279">
    <property type="term" value="C:cell outer membrane"/>
    <property type="evidence" value="ECO:0007669"/>
    <property type="project" value="UniProtKB-SubCell"/>
</dbReference>
<organism evidence="9 10">
    <name type="scientific">Mucilaginibacter paludis DSM 18603</name>
    <dbReference type="NCBI Taxonomy" id="714943"/>
    <lineage>
        <taxon>Bacteria</taxon>
        <taxon>Pseudomonadati</taxon>
        <taxon>Bacteroidota</taxon>
        <taxon>Sphingobacteriia</taxon>
        <taxon>Sphingobacteriales</taxon>
        <taxon>Sphingobacteriaceae</taxon>
        <taxon>Mucilaginibacter</taxon>
    </lineage>
</organism>
<evidence type="ECO:0000259" key="8">
    <source>
        <dbReference type="Pfam" id="PF14322"/>
    </source>
</evidence>
<evidence type="ECO:0000256" key="5">
    <source>
        <dbReference type="ARBA" id="ARBA00023237"/>
    </source>
</evidence>
<evidence type="ECO:0000256" key="6">
    <source>
        <dbReference type="SAM" id="SignalP"/>
    </source>
</evidence>
<name>H1YA31_9SPHI</name>
<dbReference type="Gene3D" id="1.25.40.390">
    <property type="match status" value="1"/>
</dbReference>